<sequence>MKKRVRNSIPIARPRQVSVQVPRTLGWKTDREQNEAPIMQEEMARELPCKLDLDRSMGLDRTHPRVLRKLVEESIKPLSIIYQQSGSAEKVHADWKLAYVTPINKKGQKVS</sequence>
<dbReference type="EMBL" id="WHWB01034750">
    <property type="protein sequence ID" value="KAJ7404809.1"/>
    <property type="molecule type" value="Genomic_DNA"/>
</dbReference>
<proteinExistence type="predicted"/>
<keyword evidence="1" id="KW-0808">Transferase</keyword>
<reference evidence="1" key="1">
    <citation type="submission" date="2019-10" db="EMBL/GenBank/DDBJ databases">
        <authorList>
            <person name="Soares A.E.R."/>
            <person name="Aleixo A."/>
            <person name="Schneider P."/>
            <person name="Miyaki C.Y."/>
            <person name="Schneider M.P."/>
            <person name="Mello C."/>
            <person name="Vasconcelos A.T.R."/>
        </authorList>
    </citation>
    <scope>NUCLEOTIDE SEQUENCE</scope>
    <source>
        <tissue evidence="1">Muscle</tissue>
    </source>
</reference>
<evidence type="ECO:0000313" key="1">
    <source>
        <dbReference type="EMBL" id="KAJ7404809.1"/>
    </source>
</evidence>
<keyword evidence="1" id="KW-0548">Nucleotidyltransferase</keyword>
<name>A0ABQ9CQY9_9PASS</name>
<accession>A0ABQ9CQY9</accession>
<protein>
    <submittedName>
        <fullName evidence="1">RNA-directed DNA polymerase from mobile element jockey</fullName>
    </submittedName>
</protein>
<keyword evidence="1" id="KW-0695">RNA-directed DNA polymerase</keyword>
<dbReference type="PANTHER" id="PTHR33395:SF22">
    <property type="entry name" value="REVERSE TRANSCRIPTASE DOMAIN-CONTAINING PROTEIN"/>
    <property type="match status" value="1"/>
</dbReference>
<gene>
    <name evidence="1" type="ORF">WISP_143596</name>
</gene>
<dbReference type="GO" id="GO:0003964">
    <property type="term" value="F:RNA-directed DNA polymerase activity"/>
    <property type="evidence" value="ECO:0007669"/>
    <property type="project" value="UniProtKB-KW"/>
</dbReference>
<dbReference type="Proteomes" id="UP001145742">
    <property type="component" value="Unassembled WGS sequence"/>
</dbReference>
<comment type="caution">
    <text evidence="1">The sequence shown here is derived from an EMBL/GenBank/DDBJ whole genome shotgun (WGS) entry which is preliminary data.</text>
</comment>
<dbReference type="PANTHER" id="PTHR33395">
    <property type="entry name" value="TRANSCRIPTASE, PUTATIVE-RELATED-RELATED"/>
    <property type="match status" value="1"/>
</dbReference>
<keyword evidence="2" id="KW-1185">Reference proteome</keyword>
<evidence type="ECO:0000313" key="2">
    <source>
        <dbReference type="Proteomes" id="UP001145742"/>
    </source>
</evidence>
<organism evidence="1 2">
    <name type="scientific">Willisornis vidua</name>
    <name type="common">Xingu scale-backed antbird</name>
    <dbReference type="NCBI Taxonomy" id="1566151"/>
    <lineage>
        <taxon>Eukaryota</taxon>
        <taxon>Metazoa</taxon>
        <taxon>Chordata</taxon>
        <taxon>Craniata</taxon>
        <taxon>Vertebrata</taxon>
        <taxon>Euteleostomi</taxon>
        <taxon>Archelosauria</taxon>
        <taxon>Archosauria</taxon>
        <taxon>Dinosauria</taxon>
        <taxon>Saurischia</taxon>
        <taxon>Theropoda</taxon>
        <taxon>Coelurosauria</taxon>
        <taxon>Aves</taxon>
        <taxon>Neognathae</taxon>
        <taxon>Neoaves</taxon>
        <taxon>Telluraves</taxon>
        <taxon>Australaves</taxon>
        <taxon>Passeriformes</taxon>
        <taxon>Thamnophilidae</taxon>
        <taxon>Willisornis</taxon>
    </lineage>
</organism>